<dbReference type="EMBL" id="AP019695">
    <property type="protein sequence ID" value="BBK22825.1"/>
    <property type="molecule type" value="Genomic_DNA"/>
</dbReference>
<evidence type="ECO:0000313" key="1">
    <source>
        <dbReference type="EMBL" id="BBK22825.1"/>
    </source>
</evidence>
<name>A0A6N4TK90_9FIRM</name>
<dbReference type="AlphaFoldDB" id="A0A6N4TK90"/>
<accession>A0A6N4TK90</accession>
<reference evidence="2" key="1">
    <citation type="submission" date="2019-05" db="EMBL/GenBank/DDBJ databases">
        <title>Complete genome sequencing of Absiella argi strain JCM 30884.</title>
        <authorList>
            <person name="Sakamoto M."/>
            <person name="Murakami T."/>
            <person name="Mori H."/>
        </authorList>
    </citation>
    <scope>NUCLEOTIDE SEQUENCE [LARGE SCALE GENOMIC DNA]</scope>
    <source>
        <strain evidence="2">JCM 30884</strain>
    </source>
</reference>
<organism evidence="1 2">
    <name type="scientific">Amedibacterium intestinale</name>
    <dbReference type="NCBI Taxonomy" id="2583452"/>
    <lineage>
        <taxon>Bacteria</taxon>
        <taxon>Bacillati</taxon>
        <taxon>Bacillota</taxon>
        <taxon>Erysipelotrichia</taxon>
        <taxon>Erysipelotrichales</taxon>
        <taxon>Erysipelotrichaceae</taxon>
        <taxon>Amedibacterium</taxon>
    </lineage>
</organism>
<sequence length="40" mass="5017">MQLYEVNPEYISYLKKYEPTKYYQQQTGKKKESIHRSLRF</sequence>
<protein>
    <submittedName>
        <fullName evidence="1">Uncharacterized protein</fullName>
    </submittedName>
</protein>
<evidence type="ECO:0000313" key="2">
    <source>
        <dbReference type="Proteomes" id="UP000464754"/>
    </source>
</evidence>
<dbReference type="Proteomes" id="UP000464754">
    <property type="component" value="Chromosome"/>
</dbReference>
<gene>
    <name evidence="1" type="ORF">Aargi30884_17280</name>
</gene>
<proteinExistence type="predicted"/>
<keyword evidence="2" id="KW-1185">Reference proteome</keyword>
<dbReference type="KEGG" id="aarg:Aargi30884_17280"/>